<accession>A0A0E0M081</accession>
<dbReference type="Proteomes" id="UP000026962">
    <property type="component" value="Chromosome 9"/>
</dbReference>
<reference evidence="1" key="2">
    <citation type="submission" date="2018-05" db="EMBL/GenBank/DDBJ databases">
        <title>OpunRS2 (Oryza punctata Reference Sequence Version 2).</title>
        <authorList>
            <person name="Zhang J."/>
            <person name="Kudrna D."/>
            <person name="Lee S."/>
            <person name="Talag J."/>
            <person name="Welchert J."/>
            <person name="Wing R.A."/>
        </authorList>
    </citation>
    <scope>NUCLEOTIDE SEQUENCE [LARGE SCALE GENOMIC DNA]</scope>
</reference>
<sequence>MEGGDSGFFRFSTAAPVPAPAHQARRALSDLQTILGLGAAPPQRLPQTSNGQRRVTPLASLQQQQHVNGGTAVPMASLPVNQVRANGLVVSTFLLTTVRRQQGLLYRNTSVHPMVAPTPVTTQMPTVQNTIPATVALVADQRIINHGTVHFMGATLATQGLWDVVSPVATHGNGNPLACICCARVFSLRLWEIQRLLSSLGFSYSEPIGPPPLRLPLPPVGYASLTMVVCSSPHHFVLTMLHMPRQAIADLTWSSQIGNIQIGVPSPASGQHVGMALSSASITGTTVLPTLSVMQMPIIHREQHIVFPIMSSSSTSLVDITSSTMPSMLNMMPMQPIHREQRAQPPTTLSSSASGLLCEYVMPEHEDMVCLTLGRSCTMNLDLSL</sequence>
<dbReference type="Gramene" id="OPUNC09G05930.1">
    <property type="protein sequence ID" value="OPUNC09G05930.1"/>
    <property type="gene ID" value="OPUNC09G05930"/>
</dbReference>
<evidence type="ECO:0000313" key="1">
    <source>
        <dbReference type="EnsemblPlants" id="OPUNC09G05930.1"/>
    </source>
</evidence>
<organism evidence="1">
    <name type="scientific">Oryza punctata</name>
    <name type="common">Red rice</name>
    <dbReference type="NCBI Taxonomy" id="4537"/>
    <lineage>
        <taxon>Eukaryota</taxon>
        <taxon>Viridiplantae</taxon>
        <taxon>Streptophyta</taxon>
        <taxon>Embryophyta</taxon>
        <taxon>Tracheophyta</taxon>
        <taxon>Spermatophyta</taxon>
        <taxon>Magnoliopsida</taxon>
        <taxon>Liliopsida</taxon>
        <taxon>Poales</taxon>
        <taxon>Poaceae</taxon>
        <taxon>BOP clade</taxon>
        <taxon>Oryzoideae</taxon>
        <taxon>Oryzeae</taxon>
        <taxon>Oryzinae</taxon>
        <taxon>Oryza</taxon>
    </lineage>
</organism>
<dbReference type="OMA" id="ACICCAR"/>
<reference evidence="1" key="1">
    <citation type="submission" date="2015-04" db="UniProtKB">
        <authorList>
            <consortium name="EnsemblPlants"/>
        </authorList>
    </citation>
    <scope>IDENTIFICATION</scope>
</reference>
<protein>
    <submittedName>
        <fullName evidence="1">Uncharacterized protein</fullName>
    </submittedName>
</protein>
<name>A0A0E0M081_ORYPU</name>
<proteinExistence type="predicted"/>
<dbReference type="AlphaFoldDB" id="A0A0E0M081"/>
<dbReference type="EnsemblPlants" id="OPUNC09G05930.1">
    <property type="protein sequence ID" value="OPUNC09G05930.1"/>
    <property type="gene ID" value="OPUNC09G05930"/>
</dbReference>
<evidence type="ECO:0000313" key="2">
    <source>
        <dbReference type="Proteomes" id="UP000026962"/>
    </source>
</evidence>
<keyword evidence="2" id="KW-1185">Reference proteome</keyword>
<dbReference type="HOGENOM" id="CLU_706715_0_0_1"/>